<keyword evidence="3" id="KW-1185">Reference proteome</keyword>
<dbReference type="Pfam" id="PF13921">
    <property type="entry name" value="Myb_DNA-bind_6"/>
    <property type="match status" value="1"/>
</dbReference>
<dbReference type="GO" id="GO:0051301">
    <property type="term" value="P:cell division"/>
    <property type="evidence" value="ECO:0007669"/>
    <property type="project" value="UniProtKB-KW"/>
</dbReference>
<dbReference type="Proteomes" id="UP001232343">
    <property type="component" value="Unassembled WGS sequence"/>
</dbReference>
<evidence type="ECO:0000313" key="3">
    <source>
        <dbReference type="Proteomes" id="UP001232343"/>
    </source>
</evidence>
<sequence length="190" mass="21875">MTAARQDAWTSDEDLVLAELVLAYIRDGSTQLQAFEEAGRRLKRTAAACGFRWNSNIRKKYKEGIELAKKQRNASKREKNTEIKAFEEQDANIGNISKNDSIILSDAISFFQKLENELATIEKYKQENDQLKNMMMAHKAEKEAVVREKDELTKEYNQLKDEYRSLITLLDKARKMAGELSEAEKVSTLF</sequence>
<comment type="caution">
    <text evidence="2">The sequence shown here is derived from an EMBL/GenBank/DDBJ whole genome shotgun (WGS) entry which is preliminary data.</text>
</comment>
<keyword evidence="2" id="KW-0131">Cell cycle</keyword>
<evidence type="ECO:0000313" key="2">
    <source>
        <dbReference type="EMBL" id="MDQ0341532.1"/>
    </source>
</evidence>
<reference evidence="2 3" key="1">
    <citation type="submission" date="2023-07" db="EMBL/GenBank/DDBJ databases">
        <title>Genomic Encyclopedia of Type Strains, Phase IV (KMG-IV): sequencing the most valuable type-strain genomes for metagenomic binning, comparative biology and taxonomic classification.</title>
        <authorList>
            <person name="Goeker M."/>
        </authorList>
    </citation>
    <scope>NUCLEOTIDE SEQUENCE [LARGE SCALE GENOMIC DNA]</scope>
    <source>
        <strain evidence="2 3">DSM 27848</strain>
    </source>
</reference>
<accession>A0ABU0CZG1</accession>
<name>A0ABU0CZG1_9BACI</name>
<dbReference type="RefSeq" id="WP_280518463.1">
    <property type="nucleotide sequence ID" value="NZ_JALIRM010000001.1"/>
</dbReference>
<evidence type="ECO:0000256" key="1">
    <source>
        <dbReference type="SAM" id="Coils"/>
    </source>
</evidence>
<gene>
    <name evidence="2" type="ORF">J2S14_000325</name>
</gene>
<dbReference type="InterPro" id="IPR014243">
    <property type="entry name" value="RsfA-like"/>
</dbReference>
<dbReference type="NCBIfam" id="TIGR02894">
    <property type="entry name" value="DNA_bind_RsfA"/>
    <property type="match status" value="1"/>
</dbReference>
<keyword evidence="1" id="KW-0175">Coiled coil</keyword>
<protein>
    <submittedName>
        <fullName evidence="2">FtsZ-binding cell division protein ZapB</fullName>
    </submittedName>
</protein>
<dbReference type="EMBL" id="JAUSUO010000001">
    <property type="protein sequence ID" value="MDQ0341532.1"/>
    <property type="molecule type" value="Genomic_DNA"/>
</dbReference>
<dbReference type="PANTHER" id="PTHR41302:SF2">
    <property type="entry name" value="PRESPORE SPECIFIC TRANSCRIPTIONAL ACTIVATOR RSFA"/>
    <property type="match status" value="1"/>
</dbReference>
<organism evidence="2 3">
    <name type="scientific">Lederbergia wuyishanensis</name>
    <dbReference type="NCBI Taxonomy" id="1347903"/>
    <lineage>
        <taxon>Bacteria</taxon>
        <taxon>Bacillati</taxon>
        <taxon>Bacillota</taxon>
        <taxon>Bacilli</taxon>
        <taxon>Bacillales</taxon>
        <taxon>Bacillaceae</taxon>
        <taxon>Lederbergia</taxon>
    </lineage>
</organism>
<dbReference type="PANTHER" id="PTHR41302">
    <property type="entry name" value="PRESPORE-SPECIFIC TRANSCRIPTIONAL REGULATOR RSFA-RELATED"/>
    <property type="match status" value="1"/>
</dbReference>
<keyword evidence="2" id="KW-0132">Cell division</keyword>
<proteinExistence type="predicted"/>
<feature type="coiled-coil region" evidence="1">
    <location>
        <begin position="114"/>
        <end position="176"/>
    </location>
</feature>